<evidence type="ECO:0000313" key="12">
    <source>
        <dbReference type="Proteomes" id="UP000373449"/>
    </source>
</evidence>
<dbReference type="SUPFAM" id="SSF103473">
    <property type="entry name" value="MFS general substrate transporter"/>
    <property type="match status" value="1"/>
</dbReference>
<dbReference type="GO" id="GO:0005886">
    <property type="term" value="C:plasma membrane"/>
    <property type="evidence" value="ECO:0007669"/>
    <property type="project" value="UniProtKB-SubCell"/>
</dbReference>
<evidence type="ECO:0000259" key="10">
    <source>
        <dbReference type="PROSITE" id="PS50850"/>
    </source>
</evidence>
<feature type="transmembrane region" description="Helical" evidence="9">
    <location>
        <begin position="181"/>
        <end position="198"/>
    </location>
</feature>
<protein>
    <submittedName>
        <fullName evidence="11">Sugar efflux transporter A</fullName>
    </submittedName>
</protein>
<feature type="transmembrane region" description="Helical" evidence="9">
    <location>
        <begin position="152"/>
        <end position="175"/>
    </location>
</feature>
<feature type="transmembrane region" description="Helical" evidence="9">
    <location>
        <begin position="20"/>
        <end position="38"/>
    </location>
</feature>
<dbReference type="PANTHER" id="PTHR23535:SF2">
    <property type="entry name" value="SUGAR EFFLUX TRANSPORTER A-RELATED"/>
    <property type="match status" value="1"/>
</dbReference>
<gene>
    <name evidence="11" type="primary">sotA</name>
    <name evidence="11" type="ORF">NCTC12282_04238</name>
</gene>
<evidence type="ECO:0000256" key="7">
    <source>
        <dbReference type="ARBA" id="ARBA00022989"/>
    </source>
</evidence>
<dbReference type="InterPro" id="IPR020846">
    <property type="entry name" value="MFS_dom"/>
</dbReference>
<dbReference type="AlphaFoldDB" id="A0A484ZQ07"/>
<proteinExistence type="inferred from homology"/>
<reference evidence="11 12" key="1">
    <citation type="submission" date="2019-03" db="EMBL/GenBank/DDBJ databases">
        <authorList>
            <consortium name="Pathogen Informatics"/>
        </authorList>
    </citation>
    <scope>NUCLEOTIDE SEQUENCE [LARGE SCALE GENOMIC DNA]</scope>
    <source>
        <strain evidence="11 12">NCTC12282</strain>
    </source>
</reference>
<dbReference type="InterPro" id="IPR011701">
    <property type="entry name" value="MFS"/>
</dbReference>
<dbReference type="GO" id="GO:1904659">
    <property type="term" value="P:D-glucose transmembrane transport"/>
    <property type="evidence" value="ECO:0007669"/>
    <property type="project" value="TreeGrafter"/>
</dbReference>
<feature type="transmembrane region" description="Helical" evidence="9">
    <location>
        <begin position="44"/>
        <end position="62"/>
    </location>
</feature>
<dbReference type="FunFam" id="1.20.1250.20:FF:000151">
    <property type="entry name" value="Sugar efflux transporter SetB"/>
    <property type="match status" value="1"/>
</dbReference>
<dbReference type="GO" id="GO:0005351">
    <property type="term" value="F:carbohydrate:proton symporter activity"/>
    <property type="evidence" value="ECO:0007669"/>
    <property type="project" value="TreeGrafter"/>
</dbReference>
<feature type="transmembrane region" description="Helical" evidence="9">
    <location>
        <begin position="87"/>
        <end position="109"/>
    </location>
</feature>
<dbReference type="InterPro" id="IPR036259">
    <property type="entry name" value="MFS_trans_sf"/>
</dbReference>
<sequence>MLIKTGREAVMFTSVLRTQISLAWVIGPPLAFALALGYGFKTMYIAAATTFVLCAAVVWYALPSMQKTTVSEAASVESPRQNRLDTLLLFIACSLMWTCNGMYIINMPLYLIQELQLSKNLVGIMMGAAAGLEIPVMLIAGYYAKRFGKQPLMALAIISGLVFYIGLMVFTQVWLLLALQLLNAIFIGILASIGMLYFQDLMPRQAGSATTLFTNTIRVGWIIGGSMAGAVAEIWQYHAVFYIAALMCLVAVLCMLKIKPA</sequence>
<organism evidence="11 12">
    <name type="scientific">Budvicia aquatica</name>
    <dbReference type="NCBI Taxonomy" id="82979"/>
    <lineage>
        <taxon>Bacteria</taxon>
        <taxon>Pseudomonadati</taxon>
        <taxon>Pseudomonadota</taxon>
        <taxon>Gammaproteobacteria</taxon>
        <taxon>Enterobacterales</taxon>
        <taxon>Budviciaceae</taxon>
        <taxon>Budvicia</taxon>
    </lineage>
</organism>
<evidence type="ECO:0000256" key="9">
    <source>
        <dbReference type="SAM" id="Phobius"/>
    </source>
</evidence>
<keyword evidence="4" id="KW-1003">Cell membrane</keyword>
<keyword evidence="8 9" id="KW-0472">Membrane</keyword>
<evidence type="ECO:0000256" key="6">
    <source>
        <dbReference type="ARBA" id="ARBA00022692"/>
    </source>
</evidence>
<evidence type="ECO:0000313" key="11">
    <source>
        <dbReference type="EMBL" id="VFS49906.1"/>
    </source>
</evidence>
<keyword evidence="3" id="KW-0813">Transport</keyword>
<evidence type="ECO:0000256" key="1">
    <source>
        <dbReference type="ARBA" id="ARBA00004651"/>
    </source>
</evidence>
<comment type="similarity">
    <text evidence="2">Belongs to the major facilitator superfamily. Set transporter family.</text>
</comment>
<evidence type="ECO:0000256" key="3">
    <source>
        <dbReference type="ARBA" id="ARBA00022448"/>
    </source>
</evidence>
<comment type="subcellular location">
    <subcellularLocation>
        <location evidence="1">Cell membrane</location>
        <topology evidence="1">Multi-pass membrane protein</topology>
    </subcellularLocation>
</comment>
<dbReference type="Gene3D" id="1.20.1250.20">
    <property type="entry name" value="MFS general substrate transporter like domains"/>
    <property type="match status" value="1"/>
</dbReference>
<keyword evidence="7 9" id="KW-1133">Transmembrane helix</keyword>
<keyword evidence="6 9" id="KW-0812">Transmembrane</keyword>
<evidence type="ECO:0000256" key="5">
    <source>
        <dbReference type="ARBA" id="ARBA00022597"/>
    </source>
</evidence>
<evidence type="ECO:0000256" key="2">
    <source>
        <dbReference type="ARBA" id="ARBA00006523"/>
    </source>
</evidence>
<evidence type="ECO:0000256" key="8">
    <source>
        <dbReference type="ARBA" id="ARBA00023136"/>
    </source>
</evidence>
<feature type="transmembrane region" description="Helical" evidence="9">
    <location>
        <begin position="237"/>
        <end position="256"/>
    </location>
</feature>
<dbReference type="GO" id="GO:0036448">
    <property type="term" value="P:cellular response to glucose-phosphate stress"/>
    <property type="evidence" value="ECO:0007669"/>
    <property type="project" value="TreeGrafter"/>
</dbReference>
<feature type="transmembrane region" description="Helical" evidence="9">
    <location>
        <begin position="121"/>
        <end position="140"/>
    </location>
</feature>
<accession>A0A484ZQ07</accession>
<dbReference type="PROSITE" id="PS50850">
    <property type="entry name" value="MFS"/>
    <property type="match status" value="1"/>
</dbReference>
<feature type="transmembrane region" description="Helical" evidence="9">
    <location>
        <begin position="210"/>
        <end position="231"/>
    </location>
</feature>
<dbReference type="EMBL" id="CAADJA010000002">
    <property type="protein sequence ID" value="VFS49906.1"/>
    <property type="molecule type" value="Genomic_DNA"/>
</dbReference>
<dbReference type="Pfam" id="PF07690">
    <property type="entry name" value="MFS_1"/>
    <property type="match status" value="1"/>
</dbReference>
<keyword evidence="5" id="KW-0762">Sugar transport</keyword>
<feature type="domain" description="Major facilitator superfamily (MFS) profile" evidence="10">
    <location>
        <begin position="86"/>
        <end position="261"/>
    </location>
</feature>
<evidence type="ECO:0000256" key="4">
    <source>
        <dbReference type="ARBA" id="ARBA00022475"/>
    </source>
</evidence>
<dbReference type="GO" id="GO:0015767">
    <property type="term" value="P:lactose transport"/>
    <property type="evidence" value="ECO:0007669"/>
    <property type="project" value="TreeGrafter"/>
</dbReference>
<name>A0A484ZQ07_9GAMM</name>
<dbReference type="PANTHER" id="PTHR23535">
    <property type="entry name" value="SUGAR EFFLUX TRANSPORTER A-RELATED"/>
    <property type="match status" value="1"/>
</dbReference>
<dbReference type="Proteomes" id="UP000373449">
    <property type="component" value="Unassembled WGS sequence"/>
</dbReference>